<feature type="non-terminal residue" evidence="1">
    <location>
        <position position="26"/>
    </location>
</feature>
<proteinExistence type="predicted"/>
<dbReference type="Proteomes" id="UP000593572">
    <property type="component" value="Unassembled WGS sequence"/>
</dbReference>
<name>A0A7J8N1C8_9ROSI</name>
<accession>A0A7J8N1C8</accession>
<dbReference type="EMBL" id="JABEZX010000011">
    <property type="protein sequence ID" value="MBA0570787.1"/>
    <property type="molecule type" value="Genomic_DNA"/>
</dbReference>
<evidence type="ECO:0000313" key="1">
    <source>
        <dbReference type="EMBL" id="MBA0570787.1"/>
    </source>
</evidence>
<organism evidence="1 2">
    <name type="scientific">Gossypium lobatum</name>
    <dbReference type="NCBI Taxonomy" id="34289"/>
    <lineage>
        <taxon>Eukaryota</taxon>
        <taxon>Viridiplantae</taxon>
        <taxon>Streptophyta</taxon>
        <taxon>Embryophyta</taxon>
        <taxon>Tracheophyta</taxon>
        <taxon>Spermatophyta</taxon>
        <taxon>Magnoliopsida</taxon>
        <taxon>eudicotyledons</taxon>
        <taxon>Gunneridae</taxon>
        <taxon>Pentapetalae</taxon>
        <taxon>rosids</taxon>
        <taxon>malvids</taxon>
        <taxon>Malvales</taxon>
        <taxon>Malvaceae</taxon>
        <taxon>Malvoideae</taxon>
        <taxon>Gossypium</taxon>
    </lineage>
</organism>
<dbReference type="AlphaFoldDB" id="A0A7J8N1C8"/>
<gene>
    <name evidence="1" type="ORF">Golob_004396</name>
</gene>
<protein>
    <submittedName>
        <fullName evidence="1">Uncharacterized protein</fullName>
    </submittedName>
</protein>
<keyword evidence="2" id="KW-1185">Reference proteome</keyword>
<sequence length="26" mass="3252">MGCRRNREDELKGIWQSWDEAKKMHF</sequence>
<evidence type="ECO:0000313" key="2">
    <source>
        <dbReference type="Proteomes" id="UP000593572"/>
    </source>
</evidence>
<comment type="caution">
    <text evidence="1">The sequence shown here is derived from an EMBL/GenBank/DDBJ whole genome shotgun (WGS) entry which is preliminary data.</text>
</comment>
<reference evidence="1 2" key="1">
    <citation type="journal article" date="2019" name="Genome Biol. Evol.">
        <title>Insights into the evolution of the New World diploid cottons (Gossypium, subgenus Houzingenia) based on genome sequencing.</title>
        <authorList>
            <person name="Grover C.E."/>
            <person name="Arick M.A. 2nd"/>
            <person name="Thrash A."/>
            <person name="Conover J.L."/>
            <person name="Sanders W.S."/>
            <person name="Peterson D.G."/>
            <person name="Frelichowski J.E."/>
            <person name="Scheffler J.A."/>
            <person name="Scheffler B.E."/>
            <person name="Wendel J.F."/>
        </authorList>
    </citation>
    <scope>NUCLEOTIDE SEQUENCE [LARGE SCALE GENOMIC DNA]</scope>
    <source>
        <strain evidence="1">157</strain>
        <tissue evidence="1">Leaf</tissue>
    </source>
</reference>